<dbReference type="Proteomes" id="UP000018296">
    <property type="component" value="Unassembled WGS sequence"/>
</dbReference>
<dbReference type="AlphaFoldDB" id="V6IXY5"/>
<keyword evidence="2" id="KW-1185">Reference proteome</keyword>
<evidence type="ECO:0000313" key="1">
    <source>
        <dbReference type="EMBL" id="EST12190.1"/>
    </source>
</evidence>
<reference evidence="1 2" key="1">
    <citation type="journal article" date="2013" name="Genome Announc.">
        <title>Genome Sequence of Sporolactobacillus laevolacticus DSM442, an Efficient Polymer-Grade D-Lactate Producer from Agricultural Waste Cottonseed as a Nitrogen Source.</title>
        <authorList>
            <person name="Wang H."/>
            <person name="Wang L."/>
            <person name="Ju J."/>
            <person name="Yu B."/>
            <person name="Ma Y."/>
        </authorList>
    </citation>
    <scope>NUCLEOTIDE SEQUENCE [LARGE SCALE GENOMIC DNA]</scope>
    <source>
        <strain evidence="1 2">DSM 442</strain>
    </source>
</reference>
<evidence type="ECO:0000313" key="2">
    <source>
        <dbReference type="Proteomes" id="UP000018296"/>
    </source>
</evidence>
<comment type="caution">
    <text evidence="1">The sequence shown here is derived from an EMBL/GenBank/DDBJ whole genome shotgun (WGS) entry which is preliminary data.</text>
</comment>
<accession>V6IXY5</accession>
<organism evidence="1 2">
    <name type="scientific">Sporolactobacillus laevolacticus DSM 442</name>
    <dbReference type="NCBI Taxonomy" id="1395513"/>
    <lineage>
        <taxon>Bacteria</taxon>
        <taxon>Bacillati</taxon>
        <taxon>Bacillota</taxon>
        <taxon>Bacilli</taxon>
        <taxon>Bacillales</taxon>
        <taxon>Sporolactobacillaceae</taxon>
        <taxon>Sporolactobacillus</taxon>
    </lineage>
</organism>
<sequence>MNKTKLDELANRYNQIKMNTSIAGPEEILIALIKNFYDSDIKSDKKKSVKLLIKARSKLIEYNLM</sequence>
<proteinExistence type="predicted"/>
<protein>
    <submittedName>
        <fullName evidence="1">Uncharacterized protein</fullName>
    </submittedName>
</protein>
<dbReference type="STRING" id="1395513.P343_07690"/>
<gene>
    <name evidence="1" type="ORF">P343_07690</name>
</gene>
<name>V6IXY5_9BACL</name>
<dbReference type="PATRIC" id="fig|1395513.3.peg.1566"/>
<dbReference type="EMBL" id="AWTC01000006">
    <property type="protein sequence ID" value="EST12190.1"/>
    <property type="molecule type" value="Genomic_DNA"/>
</dbReference>
<dbReference type="RefSeq" id="WP_023509808.1">
    <property type="nucleotide sequence ID" value="NZ_AWTC01000006.1"/>
</dbReference>